<dbReference type="Proteomes" id="UP000185911">
    <property type="component" value="Unassembled WGS sequence"/>
</dbReference>
<protein>
    <submittedName>
        <fullName evidence="4">NUDIX domain protein</fullName>
        <ecNumber evidence="4">3.6.1.-</ecNumber>
    </submittedName>
</protein>
<dbReference type="AlphaFoldDB" id="A0A1Q8Y9Q0"/>
<dbReference type="Gene3D" id="3.90.79.10">
    <property type="entry name" value="Nucleoside Triphosphate Pyrophosphohydrolase"/>
    <property type="match status" value="1"/>
</dbReference>
<dbReference type="CDD" id="cd04664">
    <property type="entry name" value="NUDIX_DHNTPase_like"/>
    <property type="match status" value="1"/>
</dbReference>
<dbReference type="RefSeq" id="WP_075588105.1">
    <property type="nucleotide sequence ID" value="NZ_MSYM01000019.1"/>
</dbReference>
<evidence type="ECO:0000256" key="2">
    <source>
        <dbReference type="PIRSR" id="PIRSR603564-2"/>
    </source>
</evidence>
<feature type="domain" description="Nudix hydrolase" evidence="3">
    <location>
        <begin position="5"/>
        <end position="149"/>
    </location>
</feature>
<dbReference type="STRING" id="81479.RA876_14025"/>
<dbReference type="InterPro" id="IPR003564">
    <property type="entry name" value="DHNTPase"/>
</dbReference>
<feature type="binding site" evidence="1">
    <location>
        <position position="26"/>
    </location>
    <ligand>
        <name>substrate</name>
    </ligand>
</feature>
<dbReference type="PRINTS" id="PR01404">
    <property type="entry name" value="NPPPHYDRLASE"/>
</dbReference>
<gene>
    <name evidence="4" type="ORF">BLL52_4049</name>
</gene>
<dbReference type="GO" id="GO:0046872">
    <property type="term" value="F:metal ion binding"/>
    <property type="evidence" value="ECO:0007669"/>
    <property type="project" value="UniProtKB-KW"/>
</dbReference>
<keyword evidence="4" id="KW-0378">Hydrolase</keyword>
<evidence type="ECO:0000259" key="3">
    <source>
        <dbReference type="PROSITE" id="PS51462"/>
    </source>
</evidence>
<feature type="binding site" evidence="2">
    <location>
        <position position="120"/>
    </location>
    <ligand>
        <name>Mg(2+)</name>
        <dbReference type="ChEBI" id="CHEBI:18420"/>
    </ligand>
</feature>
<comment type="cofactor">
    <cofactor evidence="2">
        <name>Mg(2+)</name>
        <dbReference type="ChEBI" id="CHEBI:18420"/>
    </cofactor>
    <text evidence="2">Binds 1 Mg(2+) ion per subunit.</text>
</comment>
<dbReference type="EMBL" id="MSYM01000019">
    <property type="protein sequence ID" value="OLP04728.1"/>
    <property type="molecule type" value="Genomic_DNA"/>
</dbReference>
<dbReference type="PROSITE" id="PS51462">
    <property type="entry name" value="NUDIX"/>
    <property type="match status" value="1"/>
</dbReference>
<feature type="binding site" evidence="2">
    <location>
        <position position="54"/>
    </location>
    <ligand>
        <name>Mg(2+)</name>
        <dbReference type="ChEBI" id="CHEBI:18420"/>
    </ligand>
</feature>
<organism evidence="4 5">
    <name type="scientific">Rhodoferax antarcticus ANT.BR</name>
    <dbReference type="NCBI Taxonomy" id="1111071"/>
    <lineage>
        <taxon>Bacteria</taxon>
        <taxon>Pseudomonadati</taxon>
        <taxon>Pseudomonadota</taxon>
        <taxon>Betaproteobacteria</taxon>
        <taxon>Burkholderiales</taxon>
        <taxon>Comamonadaceae</taxon>
        <taxon>Rhodoferax</taxon>
    </lineage>
</organism>
<dbReference type="InterPro" id="IPR000086">
    <property type="entry name" value="NUDIX_hydrolase_dom"/>
</dbReference>
<name>A0A1Q8Y9Q0_9BURK</name>
<dbReference type="NCBIfam" id="NF006961">
    <property type="entry name" value="PRK09438.1"/>
    <property type="match status" value="1"/>
</dbReference>
<keyword evidence="2" id="KW-0460">Magnesium</keyword>
<evidence type="ECO:0000313" key="5">
    <source>
        <dbReference type="Proteomes" id="UP000185911"/>
    </source>
</evidence>
<keyword evidence="5" id="KW-1185">Reference proteome</keyword>
<evidence type="ECO:0000256" key="1">
    <source>
        <dbReference type="PIRSR" id="PIRSR603564-1"/>
    </source>
</evidence>
<dbReference type="Pfam" id="PF00293">
    <property type="entry name" value="NUDIX"/>
    <property type="match status" value="1"/>
</dbReference>
<feature type="binding site" evidence="1">
    <location>
        <position position="37"/>
    </location>
    <ligand>
        <name>substrate</name>
    </ligand>
</feature>
<proteinExistence type="predicted"/>
<evidence type="ECO:0000313" key="4">
    <source>
        <dbReference type="EMBL" id="OLP04728.1"/>
    </source>
</evidence>
<feature type="binding site" evidence="2">
    <location>
        <position position="58"/>
    </location>
    <ligand>
        <name>Mg(2+)</name>
        <dbReference type="ChEBI" id="CHEBI:18420"/>
    </ligand>
</feature>
<feature type="binding site" evidence="1">
    <location>
        <position position="138"/>
    </location>
    <ligand>
        <name>substrate</name>
    </ligand>
</feature>
<dbReference type="InterPro" id="IPR015797">
    <property type="entry name" value="NUDIX_hydrolase-like_dom_sf"/>
</dbReference>
<accession>A0A1Q8Y9Q0</accession>
<dbReference type="GO" id="GO:0019177">
    <property type="term" value="F:dihydroneopterin triphosphate pyrophosphohydrolase activity"/>
    <property type="evidence" value="ECO:0007669"/>
    <property type="project" value="InterPro"/>
</dbReference>
<dbReference type="GO" id="GO:0046656">
    <property type="term" value="P:folic acid biosynthetic process"/>
    <property type="evidence" value="ECO:0007669"/>
    <property type="project" value="InterPro"/>
</dbReference>
<feature type="binding site" evidence="1">
    <location>
        <position position="5"/>
    </location>
    <ligand>
        <name>substrate</name>
    </ligand>
</feature>
<sequence length="158" mass="18267">MTVFKIPESVLVVIYTPALDVLLIKRADVPEFWQSVTGSKDKPDETFEQAARREVFEEAGMDCQLGSAWQENLQDWRLENIYQIYPHWRHRFAPDVLFNTEHLFGLQVPAGAPVRLSPREHTDYRWLPYTQAAELCFSPSNAEACLMLPHLLARKDPP</sequence>
<comment type="caution">
    <text evidence="4">The sequence shown here is derived from an EMBL/GenBank/DDBJ whole genome shotgun (WGS) entry which is preliminary data.</text>
</comment>
<keyword evidence="2" id="KW-0479">Metal-binding</keyword>
<dbReference type="PANTHER" id="PTHR43736">
    <property type="entry name" value="ADP-RIBOSE PYROPHOSPHATASE"/>
    <property type="match status" value="1"/>
</dbReference>
<reference evidence="4 5" key="1">
    <citation type="submission" date="2017-01" db="EMBL/GenBank/DDBJ databases">
        <title>Genome sequence of Rhodoferax antarcticus ANT.BR, a psychrophilic purple nonsulfur bacterium from an Antarctic microbial mat.</title>
        <authorList>
            <person name="Baker J."/>
            <person name="Riester C."/>
            <person name="Skinner B."/>
            <person name="Newell A."/>
            <person name="Swingley W."/>
            <person name="Madigan M."/>
            <person name="Jung D."/>
            <person name="Asao M."/>
            <person name="Chen M."/>
            <person name="Loughlin P."/>
            <person name="Pan H."/>
            <person name="Lin S."/>
            <person name="Li N."/>
            <person name="Shaw J."/>
            <person name="Prado M."/>
            <person name="Sherman C."/>
            <person name="Li X."/>
            <person name="Tang J."/>
            <person name="Blankenship R."/>
            <person name="Zhao T."/>
            <person name="Touchman J."/>
            <person name="Sattley M."/>
        </authorList>
    </citation>
    <scope>NUCLEOTIDE SEQUENCE [LARGE SCALE GENOMIC DNA]</scope>
    <source>
        <strain evidence="4 5">ANT.BR</strain>
    </source>
</reference>
<dbReference type="GO" id="GO:0008828">
    <property type="term" value="F:dATP diphosphatase activity"/>
    <property type="evidence" value="ECO:0007669"/>
    <property type="project" value="InterPro"/>
</dbReference>
<dbReference type="PANTHER" id="PTHR43736:SF1">
    <property type="entry name" value="DIHYDRONEOPTERIN TRIPHOSPHATE DIPHOSPHATASE"/>
    <property type="match status" value="1"/>
</dbReference>
<dbReference type="EC" id="3.6.1.-" evidence="4"/>
<dbReference type="SUPFAM" id="SSF55811">
    <property type="entry name" value="Nudix"/>
    <property type="match status" value="1"/>
</dbReference>